<organism evidence="1 2">
    <name type="scientific">Pluteus cervinus</name>
    <dbReference type="NCBI Taxonomy" id="181527"/>
    <lineage>
        <taxon>Eukaryota</taxon>
        <taxon>Fungi</taxon>
        <taxon>Dikarya</taxon>
        <taxon>Basidiomycota</taxon>
        <taxon>Agaricomycotina</taxon>
        <taxon>Agaricomycetes</taxon>
        <taxon>Agaricomycetidae</taxon>
        <taxon>Agaricales</taxon>
        <taxon>Pluteineae</taxon>
        <taxon>Pluteaceae</taxon>
        <taxon>Pluteus</taxon>
    </lineage>
</organism>
<evidence type="ECO:0000313" key="2">
    <source>
        <dbReference type="Proteomes" id="UP000308600"/>
    </source>
</evidence>
<gene>
    <name evidence="1" type="ORF">BDN72DRAFT_830040</name>
</gene>
<dbReference type="EMBL" id="ML208259">
    <property type="protein sequence ID" value="TFK76872.1"/>
    <property type="molecule type" value="Genomic_DNA"/>
</dbReference>
<keyword evidence="2" id="KW-1185">Reference proteome</keyword>
<proteinExistence type="predicted"/>
<accession>A0ACD3BGW9</accession>
<protein>
    <submittedName>
        <fullName evidence="1">Uncharacterized protein</fullName>
    </submittedName>
</protein>
<dbReference type="Proteomes" id="UP000308600">
    <property type="component" value="Unassembled WGS sequence"/>
</dbReference>
<evidence type="ECO:0000313" key="1">
    <source>
        <dbReference type="EMBL" id="TFK76872.1"/>
    </source>
</evidence>
<reference evidence="1 2" key="1">
    <citation type="journal article" date="2019" name="Nat. Ecol. Evol.">
        <title>Megaphylogeny resolves global patterns of mushroom evolution.</title>
        <authorList>
            <person name="Varga T."/>
            <person name="Krizsan K."/>
            <person name="Foldi C."/>
            <person name="Dima B."/>
            <person name="Sanchez-Garcia M."/>
            <person name="Sanchez-Ramirez S."/>
            <person name="Szollosi G.J."/>
            <person name="Szarkandi J.G."/>
            <person name="Papp V."/>
            <person name="Albert L."/>
            <person name="Andreopoulos W."/>
            <person name="Angelini C."/>
            <person name="Antonin V."/>
            <person name="Barry K.W."/>
            <person name="Bougher N.L."/>
            <person name="Buchanan P."/>
            <person name="Buyck B."/>
            <person name="Bense V."/>
            <person name="Catcheside P."/>
            <person name="Chovatia M."/>
            <person name="Cooper J."/>
            <person name="Damon W."/>
            <person name="Desjardin D."/>
            <person name="Finy P."/>
            <person name="Geml J."/>
            <person name="Haridas S."/>
            <person name="Hughes K."/>
            <person name="Justo A."/>
            <person name="Karasinski D."/>
            <person name="Kautmanova I."/>
            <person name="Kiss B."/>
            <person name="Kocsube S."/>
            <person name="Kotiranta H."/>
            <person name="LaButti K.M."/>
            <person name="Lechner B.E."/>
            <person name="Liimatainen K."/>
            <person name="Lipzen A."/>
            <person name="Lukacs Z."/>
            <person name="Mihaltcheva S."/>
            <person name="Morgado L.N."/>
            <person name="Niskanen T."/>
            <person name="Noordeloos M.E."/>
            <person name="Ohm R.A."/>
            <person name="Ortiz-Santana B."/>
            <person name="Ovrebo C."/>
            <person name="Racz N."/>
            <person name="Riley R."/>
            <person name="Savchenko A."/>
            <person name="Shiryaev A."/>
            <person name="Soop K."/>
            <person name="Spirin V."/>
            <person name="Szebenyi C."/>
            <person name="Tomsovsky M."/>
            <person name="Tulloss R.E."/>
            <person name="Uehling J."/>
            <person name="Grigoriev I.V."/>
            <person name="Vagvolgyi C."/>
            <person name="Papp T."/>
            <person name="Martin F.M."/>
            <person name="Miettinen O."/>
            <person name="Hibbett D.S."/>
            <person name="Nagy L.G."/>
        </authorList>
    </citation>
    <scope>NUCLEOTIDE SEQUENCE [LARGE SCALE GENOMIC DNA]</scope>
    <source>
        <strain evidence="1 2">NL-1719</strain>
    </source>
</reference>
<sequence>MFNTRLFALALLALPSLVAAHFQLQFPPPRGPFVEDNEPNFCDGYLTPSDNRTTFSLANGFVTLNSEHPKWTFGVLLTTKNDSTSFNDFQQVLPFFQGTGEGPQCIPLNLTASPNATSLTTGEDVTLQFVYDGGDGQLYQCADVILSANATAPSNVTCTNSTATGSAPTPSGTSAGVANFASGITCTASALVALLLAAAL</sequence>
<name>A0ACD3BGW9_9AGAR</name>